<keyword evidence="1" id="KW-0378">Hydrolase</keyword>
<dbReference type="EMBL" id="JAQHXR010000002">
    <property type="protein sequence ID" value="MDA3969009.1"/>
    <property type="molecule type" value="Genomic_DNA"/>
</dbReference>
<dbReference type="PANTHER" id="PTHR43501:SF1">
    <property type="entry name" value="CYTOSOL NON-SPECIFIC DIPEPTIDASE"/>
    <property type="match status" value="1"/>
</dbReference>
<proteinExistence type="predicted"/>
<evidence type="ECO:0000256" key="1">
    <source>
        <dbReference type="ARBA" id="ARBA00022801"/>
    </source>
</evidence>
<dbReference type="SUPFAM" id="SSF53187">
    <property type="entry name" value="Zn-dependent exopeptidases"/>
    <property type="match status" value="1"/>
</dbReference>
<dbReference type="InterPro" id="IPR001160">
    <property type="entry name" value="Peptidase_M20C"/>
</dbReference>
<dbReference type="Proteomes" id="UP001210261">
    <property type="component" value="Unassembled WGS sequence"/>
</dbReference>
<sequence>MSKIEIDSFEPLKVFLEICNIPHASGECESLREWIKNKALEYGASVTIDSAGNLLAKKGKPKVCLQGHIDMVYVSESESFGIEPYIKDGFLKAKHSSLGADNGAALACMILALRDFDNLECLFTIDEEIGMIGAKNITLDIESKVMINCDSEDIDEIVCSCAGGYDLECKIKLEQIEIPSDYKIVEISTNKDRFIGGHSGIEIHKDIQNAILSICYVAQKLIDDGGILVGLSGGEKRNSIPTNATLEIALRNDYILDIDTSLFEVKNVEFNNMAFVANNLINGLLSVKNGVIDSDDSGVILSSNVGILRQIDDEVYVYIMGRGNKENSMKENIQNTQEILGSFGFASNVVDLYNPWEREDSEFLNHVYRVFKIHNNKVKIKSIHAGLECGILKEKYPNISFLSIGPSIFHPHSLGEKMDIESFRKFWAVLCDILKTI</sequence>
<dbReference type="Gene3D" id="3.40.630.10">
    <property type="entry name" value="Zn peptidases"/>
    <property type="match status" value="2"/>
</dbReference>
<gene>
    <name evidence="2" type="ORF">PF021_04890</name>
</gene>
<dbReference type="PRINTS" id="PR00934">
    <property type="entry name" value="XHISDIPTASE"/>
</dbReference>
<dbReference type="RefSeq" id="WP_271021300.1">
    <property type="nucleotide sequence ID" value="NZ_JAQHXR010000002.1"/>
</dbReference>
<dbReference type="Pfam" id="PF01546">
    <property type="entry name" value="Peptidase_M20"/>
    <property type="match status" value="1"/>
</dbReference>
<reference evidence="2 3" key="1">
    <citation type="submission" date="2023-01" db="EMBL/GenBank/DDBJ databases">
        <title>Description of Helicobacter ibis sp. nov. isolated from faecal droppings of black-faced ibis (Theristicus melanopis).</title>
        <authorList>
            <person name="Lopez-Cantillo M."/>
            <person name="Vidal-Veuthey B."/>
            <person name="Mella A."/>
            <person name="De La Haba R."/>
            <person name="Collado L."/>
        </authorList>
    </citation>
    <scope>NUCLEOTIDE SEQUENCE [LARGE SCALE GENOMIC DNA]</scope>
    <source>
        <strain evidence="2 3">A82</strain>
    </source>
</reference>
<organism evidence="2 3">
    <name type="scientific">Helicobacter ibis</name>
    <dbReference type="NCBI Taxonomy" id="2962633"/>
    <lineage>
        <taxon>Bacteria</taxon>
        <taxon>Pseudomonadati</taxon>
        <taxon>Campylobacterota</taxon>
        <taxon>Epsilonproteobacteria</taxon>
        <taxon>Campylobacterales</taxon>
        <taxon>Helicobacteraceae</taxon>
        <taxon>Helicobacter</taxon>
    </lineage>
</organism>
<dbReference type="InterPro" id="IPR002933">
    <property type="entry name" value="Peptidase_M20"/>
</dbReference>
<protein>
    <submittedName>
        <fullName evidence="2">M20/M25/M40 family metallo-hydrolase</fullName>
    </submittedName>
</protein>
<comment type="caution">
    <text evidence="2">The sequence shown here is derived from an EMBL/GenBank/DDBJ whole genome shotgun (WGS) entry which is preliminary data.</text>
</comment>
<name>A0ABT4VE78_9HELI</name>
<evidence type="ECO:0000313" key="2">
    <source>
        <dbReference type="EMBL" id="MDA3969009.1"/>
    </source>
</evidence>
<keyword evidence="3" id="KW-1185">Reference proteome</keyword>
<evidence type="ECO:0000313" key="3">
    <source>
        <dbReference type="Proteomes" id="UP001210261"/>
    </source>
</evidence>
<accession>A0ABT4VE78</accession>
<dbReference type="PANTHER" id="PTHR43501">
    <property type="entry name" value="CYTOSOL NON-SPECIFIC DIPEPTIDASE"/>
    <property type="match status" value="1"/>
</dbReference>